<dbReference type="AlphaFoldDB" id="A0AAJ0BFX1"/>
<feature type="domain" description="F-box" evidence="1">
    <location>
        <begin position="22"/>
        <end position="71"/>
    </location>
</feature>
<dbReference type="InterPro" id="IPR036047">
    <property type="entry name" value="F-box-like_dom_sf"/>
</dbReference>
<dbReference type="InterPro" id="IPR001810">
    <property type="entry name" value="F-box_dom"/>
</dbReference>
<name>A0AAJ0BFX1_9PEZI</name>
<organism evidence="2 3">
    <name type="scientific">Echria macrotheca</name>
    <dbReference type="NCBI Taxonomy" id="438768"/>
    <lineage>
        <taxon>Eukaryota</taxon>
        <taxon>Fungi</taxon>
        <taxon>Dikarya</taxon>
        <taxon>Ascomycota</taxon>
        <taxon>Pezizomycotina</taxon>
        <taxon>Sordariomycetes</taxon>
        <taxon>Sordariomycetidae</taxon>
        <taxon>Sordariales</taxon>
        <taxon>Schizotheciaceae</taxon>
        <taxon>Echria</taxon>
    </lineage>
</organism>
<protein>
    <recommendedName>
        <fullName evidence="1">F-box domain-containing protein</fullName>
    </recommendedName>
</protein>
<dbReference type="PROSITE" id="PS50181">
    <property type="entry name" value="FBOX"/>
    <property type="match status" value="1"/>
</dbReference>
<proteinExistence type="predicted"/>
<dbReference type="Pfam" id="PF12937">
    <property type="entry name" value="F-box-like"/>
    <property type="match status" value="1"/>
</dbReference>
<evidence type="ECO:0000313" key="2">
    <source>
        <dbReference type="EMBL" id="KAK1757165.1"/>
    </source>
</evidence>
<dbReference type="EMBL" id="MU839831">
    <property type="protein sequence ID" value="KAK1757165.1"/>
    <property type="molecule type" value="Genomic_DNA"/>
</dbReference>
<dbReference type="SMART" id="SM00256">
    <property type="entry name" value="FBOX"/>
    <property type="match status" value="1"/>
</dbReference>
<keyword evidence="3" id="KW-1185">Reference proteome</keyword>
<gene>
    <name evidence="2" type="ORF">QBC47DRAFT_444060</name>
</gene>
<comment type="caution">
    <text evidence="2">The sequence shown here is derived from an EMBL/GenBank/DDBJ whole genome shotgun (WGS) entry which is preliminary data.</text>
</comment>
<evidence type="ECO:0000259" key="1">
    <source>
        <dbReference type="PROSITE" id="PS50181"/>
    </source>
</evidence>
<dbReference type="CDD" id="cd09917">
    <property type="entry name" value="F-box_SF"/>
    <property type="match status" value="1"/>
</dbReference>
<dbReference type="SUPFAM" id="SSF81383">
    <property type="entry name" value="F-box domain"/>
    <property type="match status" value="1"/>
</dbReference>
<reference evidence="2" key="1">
    <citation type="submission" date="2023-06" db="EMBL/GenBank/DDBJ databases">
        <title>Genome-scale phylogeny and comparative genomics of the fungal order Sordariales.</title>
        <authorList>
            <consortium name="Lawrence Berkeley National Laboratory"/>
            <person name="Hensen N."/>
            <person name="Bonometti L."/>
            <person name="Westerberg I."/>
            <person name="Brannstrom I.O."/>
            <person name="Guillou S."/>
            <person name="Cros-Aarteil S."/>
            <person name="Calhoun S."/>
            <person name="Haridas S."/>
            <person name="Kuo A."/>
            <person name="Mondo S."/>
            <person name="Pangilinan J."/>
            <person name="Riley R."/>
            <person name="Labutti K."/>
            <person name="Andreopoulos B."/>
            <person name="Lipzen A."/>
            <person name="Chen C."/>
            <person name="Yanf M."/>
            <person name="Daum C."/>
            <person name="Ng V."/>
            <person name="Clum A."/>
            <person name="Steindorff A."/>
            <person name="Ohm R."/>
            <person name="Martin F."/>
            <person name="Silar P."/>
            <person name="Natvig D."/>
            <person name="Lalanne C."/>
            <person name="Gautier V."/>
            <person name="Ament-Velasquez S.L."/>
            <person name="Kruys A."/>
            <person name="Hutchinson M.I."/>
            <person name="Powell A.J."/>
            <person name="Barry K."/>
            <person name="Miller A.N."/>
            <person name="Grigoriev I.V."/>
            <person name="Debuchy R."/>
            <person name="Gladieux P."/>
            <person name="Thoren M.H."/>
            <person name="Johannesson H."/>
        </authorList>
    </citation>
    <scope>NUCLEOTIDE SEQUENCE</scope>
    <source>
        <strain evidence="2">PSN4</strain>
    </source>
</reference>
<evidence type="ECO:0000313" key="3">
    <source>
        <dbReference type="Proteomes" id="UP001239445"/>
    </source>
</evidence>
<dbReference type="Proteomes" id="UP001239445">
    <property type="component" value="Unassembled WGS sequence"/>
</dbReference>
<sequence>MSDAKRTCLTIRTKAGHDKNVNGRPIRLPNEILENIAFYLEPEDLVSLRLTCRKVNSALWYFFSKNYFTKRQFMVSKQSVDTLLDISHHAALCSKLRHLVLVPDVLSVYYPLDYRLSDLRPTPQRMLSLVGEPKTKEQLKALVGAYRSFHTLMGYHREAVLSTPSNEPEHCRFRYELAEAIRNLPQLETVDIRDFPANPHADSNRTKPLTSSGAKTLEKMTGERHVITTEPEFISHLFRMVMAACMDRPAHPDQQPIRHLDVHIRNRKSDFFPSTLGYPMSRPNECSFFMKSLRRLRLTITPRNSPGEKPCLAHFISLAPNLEWLRLNSQWRAGTDWGRSVFENTLNWIHHDQSQVDPQGIWFVDSEHNPTVHSPGNAVVLPKLERLELGWAVLEWRVLADALTRLRPTLKAVSFRHIVLIELKRDEPSTNPVPGAGDPADWVDPWSKLFESLRGSKVEEYRLSNLGAAGGGNHVKVRFAGHGWARRRESAGPLFKIYRDPARDVLIDQILGDMERMPTDGFWNGSSW</sequence>
<accession>A0AAJ0BFX1</accession>